<feature type="non-terminal residue" evidence="3">
    <location>
        <position position="1"/>
    </location>
</feature>
<feature type="domain" description="Smf/DprA SLOG" evidence="2">
    <location>
        <begin position="1"/>
        <end position="174"/>
    </location>
</feature>
<comment type="caution">
    <text evidence="3">The sequence shown here is derived from an EMBL/GenBank/DDBJ whole genome shotgun (WGS) entry which is preliminary data.</text>
</comment>
<dbReference type="InterPro" id="IPR057666">
    <property type="entry name" value="DrpA_SLOG"/>
</dbReference>
<dbReference type="PANTHER" id="PTHR43022:SF1">
    <property type="entry name" value="PROTEIN SMF"/>
    <property type="match status" value="1"/>
</dbReference>
<proteinExistence type="inferred from homology"/>
<protein>
    <submittedName>
        <fullName evidence="3">DNA transporter</fullName>
    </submittedName>
</protein>
<gene>
    <name evidence="3" type="ORF">N866_11535</name>
</gene>
<evidence type="ECO:0000313" key="4">
    <source>
        <dbReference type="Proteomes" id="UP000019753"/>
    </source>
</evidence>
<name>A0A021VQ13_9CELL</name>
<evidence type="ECO:0000259" key="2">
    <source>
        <dbReference type="Pfam" id="PF02481"/>
    </source>
</evidence>
<evidence type="ECO:0000256" key="1">
    <source>
        <dbReference type="ARBA" id="ARBA00006525"/>
    </source>
</evidence>
<dbReference type="GO" id="GO:0009294">
    <property type="term" value="P:DNA-mediated transformation"/>
    <property type="evidence" value="ECO:0007669"/>
    <property type="project" value="InterPro"/>
</dbReference>
<dbReference type="SUPFAM" id="SSF102405">
    <property type="entry name" value="MCP/YpsA-like"/>
    <property type="match status" value="1"/>
</dbReference>
<accession>A0A021VQ13</accession>
<sequence length="262" mass="26179">AVIGARACTRYGEHVTADLAAGVVAAGRVVVSGGAYGIDAAAHRAALAADGVTVAVLAGGVDRLYPAGNARLLLALQDGVGALVSEVPPGSVPSRQRFLQRNRLIAAMTGATVVVEAAWRSGALSTAGRAAALLRPVGAVPGPVTSAASAGCHRLLRDGAAVCVTDAAEVLELLGGGVPADGRPPSAELPDPADGLDNAARQVLDALPVRAWAEVGSLTRVAGVSAAQARGALGVLELAGLAERRGDRWRRARTHGAVPLDC</sequence>
<organism evidence="3 4">
    <name type="scientific">Actinotalea ferrariae CF5-4</name>
    <dbReference type="NCBI Taxonomy" id="948458"/>
    <lineage>
        <taxon>Bacteria</taxon>
        <taxon>Bacillati</taxon>
        <taxon>Actinomycetota</taxon>
        <taxon>Actinomycetes</taxon>
        <taxon>Micrococcales</taxon>
        <taxon>Cellulomonadaceae</taxon>
        <taxon>Actinotalea</taxon>
    </lineage>
</organism>
<dbReference type="InterPro" id="IPR036388">
    <property type="entry name" value="WH-like_DNA-bd_sf"/>
</dbReference>
<dbReference type="Pfam" id="PF02481">
    <property type="entry name" value="DNA_processg_A"/>
    <property type="match status" value="1"/>
</dbReference>
<dbReference type="PANTHER" id="PTHR43022">
    <property type="entry name" value="PROTEIN SMF"/>
    <property type="match status" value="1"/>
</dbReference>
<dbReference type="AlphaFoldDB" id="A0A021VQ13"/>
<reference evidence="3 4" key="1">
    <citation type="submission" date="2014-01" db="EMBL/GenBank/DDBJ databases">
        <title>Actinotalea ferrariae CF5-4.</title>
        <authorList>
            <person name="Chen F."/>
            <person name="Li Y."/>
            <person name="Wang G."/>
        </authorList>
    </citation>
    <scope>NUCLEOTIDE SEQUENCE [LARGE SCALE GENOMIC DNA]</scope>
    <source>
        <strain evidence="3 4">CF5-4</strain>
    </source>
</reference>
<evidence type="ECO:0000313" key="3">
    <source>
        <dbReference type="EMBL" id="EYR62130.1"/>
    </source>
</evidence>
<dbReference type="RefSeq" id="WP_034228743.1">
    <property type="nucleotide sequence ID" value="NZ_AXCW01000322.1"/>
</dbReference>
<comment type="similarity">
    <text evidence="1">Belongs to the DprA/Smf family.</text>
</comment>
<dbReference type="Proteomes" id="UP000019753">
    <property type="component" value="Unassembled WGS sequence"/>
</dbReference>
<dbReference type="EMBL" id="AXCW01000322">
    <property type="protein sequence ID" value="EYR62130.1"/>
    <property type="molecule type" value="Genomic_DNA"/>
</dbReference>
<dbReference type="InterPro" id="IPR003488">
    <property type="entry name" value="DprA"/>
</dbReference>
<keyword evidence="4" id="KW-1185">Reference proteome</keyword>
<dbReference type="Gene3D" id="3.40.50.450">
    <property type="match status" value="1"/>
</dbReference>
<dbReference type="Gene3D" id="1.10.10.10">
    <property type="entry name" value="Winged helix-like DNA-binding domain superfamily/Winged helix DNA-binding domain"/>
    <property type="match status" value="1"/>
</dbReference>